<organism evidence="2 3">
    <name type="scientific">Elysia crispata</name>
    <name type="common">lettuce slug</name>
    <dbReference type="NCBI Taxonomy" id="231223"/>
    <lineage>
        <taxon>Eukaryota</taxon>
        <taxon>Metazoa</taxon>
        <taxon>Spiralia</taxon>
        <taxon>Lophotrochozoa</taxon>
        <taxon>Mollusca</taxon>
        <taxon>Gastropoda</taxon>
        <taxon>Heterobranchia</taxon>
        <taxon>Euthyneura</taxon>
        <taxon>Panpulmonata</taxon>
        <taxon>Sacoglossa</taxon>
        <taxon>Placobranchoidea</taxon>
        <taxon>Plakobranchidae</taxon>
        <taxon>Elysia</taxon>
    </lineage>
</organism>
<keyword evidence="3" id="KW-1185">Reference proteome</keyword>
<proteinExistence type="predicted"/>
<dbReference type="AlphaFoldDB" id="A0AAE0YTT4"/>
<gene>
    <name evidence="2" type="ORF">RRG08_007699</name>
</gene>
<evidence type="ECO:0000313" key="2">
    <source>
        <dbReference type="EMBL" id="KAK3756922.1"/>
    </source>
</evidence>
<evidence type="ECO:0000313" key="3">
    <source>
        <dbReference type="Proteomes" id="UP001283361"/>
    </source>
</evidence>
<evidence type="ECO:0000256" key="1">
    <source>
        <dbReference type="SAM" id="MobiDB-lite"/>
    </source>
</evidence>
<protein>
    <submittedName>
        <fullName evidence="2">Uncharacterized protein</fullName>
    </submittedName>
</protein>
<name>A0AAE0YTT4_9GAST</name>
<sequence>MVTPHLPLTPQTLVMKRPMHNCTLPTLVKKLHQLRLLCTTADGKEDIAKDNAAQSARQEMPPAGDGLASRMTTPLPSLLRSG</sequence>
<reference evidence="2" key="1">
    <citation type="journal article" date="2023" name="G3 (Bethesda)">
        <title>A reference genome for the long-term kleptoplast-retaining sea slug Elysia crispata morphotype clarki.</title>
        <authorList>
            <person name="Eastman K.E."/>
            <person name="Pendleton A.L."/>
            <person name="Shaikh M.A."/>
            <person name="Suttiyut T."/>
            <person name="Ogas R."/>
            <person name="Tomko P."/>
            <person name="Gavelis G."/>
            <person name="Widhalm J.R."/>
            <person name="Wisecaver J.H."/>
        </authorList>
    </citation>
    <scope>NUCLEOTIDE SEQUENCE</scope>
    <source>
        <strain evidence="2">ECLA1</strain>
    </source>
</reference>
<feature type="region of interest" description="Disordered" evidence="1">
    <location>
        <begin position="52"/>
        <end position="82"/>
    </location>
</feature>
<dbReference type="Proteomes" id="UP001283361">
    <property type="component" value="Unassembled WGS sequence"/>
</dbReference>
<dbReference type="EMBL" id="JAWDGP010005441">
    <property type="protein sequence ID" value="KAK3756922.1"/>
    <property type="molecule type" value="Genomic_DNA"/>
</dbReference>
<comment type="caution">
    <text evidence="2">The sequence shown here is derived from an EMBL/GenBank/DDBJ whole genome shotgun (WGS) entry which is preliminary data.</text>
</comment>
<accession>A0AAE0YTT4</accession>